<proteinExistence type="predicted"/>
<dbReference type="AlphaFoldDB" id="A0A3B0VIV8"/>
<keyword evidence="1" id="KW-0812">Transmembrane</keyword>
<organism evidence="2">
    <name type="scientific">hydrothermal vent metagenome</name>
    <dbReference type="NCBI Taxonomy" id="652676"/>
    <lineage>
        <taxon>unclassified sequences</taxon>
        <taxon>metagenomes</taxon>
        <taxon>ecological metagenomes</taxon>
    </lineage>
</organism>
<dbReference type="EMBL" id="UOEV01000015">
    <property type="protein sequence ID" value="VAW32036.1"/>
    <property type="molecule type" value="Genomic_DNA"/>
</dbReference>
<name>A0A3B0VIV8_9ZZZZ</name>
<keyword evidence="1" id="KW-0472">Membrane</keyword>
<keyword evidence="1" id="KW-1133">Transmembrane helix</keyword>
<protein>
    <submittedName>
        <fullName evidence="2">Uncharacterized protein</fullName>
    </submittedName>
</protein>
<gene>
    <name evidence="2" type="ORF">MNBD_CPR01-493</name>
</gene>
<feature type="non-terminal residue" evidence="2">
    <location>
        <position position="141"/>
    </location>
</feature>
<feature type="transmembrane region" description="Helical" evidence="1">
    <location>
        <begin position="82"/>
        <end position="100"/>
    </location>
</feature>
<evidence type="ECO:0000313" key="2">
    <source>
        <dbReference type="EMBL" id="VAW32036.1"/>
    </source>
</evidence>
<feature type="transmembrane region" description="Helical" evidence="1">
    <location>
        <begin position="112"/>
        <end position="134"/>
    </location>
</feature>
<reference evidence="2" key="1">
    <citation type="submission" date="2018-06" db="EMBL/GenBank/DDBJ databases">
        <authorList>
            <person name="Zhirakovskaya E."/>
        </authorList>
    </citation>
    <scope>NUCLEOTIDE SEQUENCE</scope>
</reference>
<sequence>MSFTFFAVSAFMAMILGGCGMAPVGAYNGFSSDPLTKIIVVKYPAPGGTPYPTQHEWRVVKEMADTCQLQINPQLSSPAETIGSASAVYGAAGGLGIGLGAKAFPGSIFHRYFTYGGIAGLFSGGAYGLTLYSYNDVSVVG</sequence>
<accession>A0A3B0VIV8</accession>
<evidence type="ECO:0000256" key="1">
    <source>
        <dbReference type="SAM" id="Phobius"/>
    </source>
</evidence>